<gene>
    <name evidence="1" type="ORF">DPMN_131240</name>
</gene>
<dbReference type="Proteomes" id="UP000828390">
    <property type="component" value="Unassembled WGS sequence"/>
</dbReference>
<keyword evidence="2" id="KW-1185">Reference proteome</keyword>
<organism evidence="1 2">
    <name type="scientific">Dreissena polymorpha</name>
    <name type="common">Zebra mussel</name>
    <name type="synonym">Mytilus polymorpha</name>
    <dbReference type="NCBI Taxonomy" id="45954"/>
    <lineage>
        <taxon>Eukaryota</taxon>
        <taxon>Metazoa</taxon>
        <taxon>Spiralia</taxon>
        <taxon>Lophotrochozoa</taxon>
        <taxon>Mollusca</taxon>
        <taxon>Bivalvia</taxon>
        <taxon>Autobranchia</taxon>
        <taxon>Heteroconchia</taxon>
        <taxon>Euheterodonta</taxon>
        <taxon>Imparidentia</taxon>
        <taxon>Neoheterodontei</taxon>
        <taxon>Myida</taxon>
        <taxon>Dreissenoidea</taxon>
        <taxon>Dreissenidae</taxon>
        <taxon>Dreissena</taxon>
    </lineage>
</organism>
<evidence type="ECO:0000313" key="1">
    <source>
        <dbReference type="EMBL" id="KAH3829246.1"/>
    </source>
</evidence>
<comment type="caution">
    <text evidence="1">The sequence shown here is derived from an EMBL/GenBank/DDBJ whole genome shotgun (WGS) entry which is preliminary data.</text>
</comment>
<sequence length="62" mass="7088">MESDGKLVPILHGIPSNDFRRIPYDSAADLQTGCSRISKHRSDSKLEVNWRGKLFQDFKTPQ</sequence>
<reference evidence="1" key="1">
    <citation type="journal article" date="2019" name="bioRxiv">
        <title>The Genome of the Zebra Mussel, Dreissena polymorpha: A Resource for Invasive Species Research.</title>
        <authorList>
            <person name="McCartney M.A."/>
            <person name="Auch B."/>
            <person name="Kono T."/>
            <person name="Mallez S."/>
            <person name="Zhang Y."/>
            <person name="Obille A."/>
            <person name="Becker A."/>
            <person name="Abrahante J.E."/>
            <person name="Garbe J."/>
            <person name="Badalamenti J.P."/>
            <person name="Herman A."/>
            <person name="Mangelson H."/>
            <person name="Liachko I."/>
            <person name="Sullivan S."/>
            <person name="Sone E.D."/>
            <person name="Koren S."/>
            <person name="Silverstein K.A.T."/>
            <person name="Beckman K.B."/>
            <person name="Gohl D.M."/>
        </authorList>
    </citation>
    <scope>NUCLEOTIDE SEQUENCE</scope>
    <source>
        <strain evidence="1">Duluth1</strain>
        <tissue evidence="1">Whole animal</tissue>
    </source>
</reference>
<reference evidence="1" key="2">
    <citation type="submission" date="2020-11" db="EMBL/GenBank/DDBJ databases">
        <authorList>
            <person name="McCartney M.A."/>
            <person name="Auch B."/>
            <person name="Kono T."/>
            <person name="Mallez S."/>
            <person name="Becker A."/>
            <person name="Gohl D.M."/>
            <person name="Silverstein K.A.T."/>
            <person name="Koren S."/>
            <person name="Bechman K.B."/>
            <person name="Herman A."/>
            <person name="Abrahante J.E."/>
            <person name="Garbe J."/>
        </authorList>
    </citation>
    <scope>NUCLEOTIDE SEQUENCE</scope>
    <source>
        <strain evidence="1">Duluth1</strain>
        <tissue evidence="1">Whole animal</tissue>
    </source>
</reference>
<evidence type="ECO:0000313" key="2">
    <source>
        <dbReference type="Proteomes" id="UP000828390"/>
    </source>
</evidence>
<name>A0A9D4H486_DREPO</name>
<protein>
    <submittedName>
        <fullName evidence="1">Uncharacterized protein</fullName>
    </submittedName>
</protein>
<dbReference type="AlphaFoldDB" id="A0A9D4H486"/>
<accession>A0A9D4H486</accession>
<proteinExistence type="predicted"/>
<dbReference type="EMBL" id="JAIWYP010000005">
    <property type="protein sequence ID" value="KAH3829246.1"/>
    <property type="molecule type" value="Genomic_DNA"/>
</dbReference>